<reference evidence="5" key="3">
    <citation type="submission" date="2025-09" db="UniProtKB">
        <authorList>
            <consortium name="Ensembl"/>
        </authorList>
    </citation>
    <scope>IDENTIFICATION</scope>
</reference>
<feature type="domain" description="Galectin" evidence="4">
    <location>
        <begin position="184"/>
        <end position="314"/>
    </location>
</feature>
<dbReference type="SMART" id="SM00276">
    <property type="entry name" value="GLECT"/>
    <property type="match status" value="2"/>
</dbReference>
<dbReference type="GO" id="GO:0030246">
    <property type="term" value="F:carbohydrate binding"/>
    <property type="evidence" value="ECO:0007669"/>
    <property type="project" value="UniProtKB-UniRule"/>
</dbReference>
<dbReference type="PANTHER" id="PTHR11346">
    <property type="entry name" value="GALECTIN"/>
    <property type="match status" value="1"/>
</dbReference>
<evidence type="ECO:0000259" key="4">
    <source>
        <dbReference type="PROSITE" id="PS51304"/>
    </source>
</evidence>
<name>A0A665TMI7_ECHNA</name>
<dbReference type="Ensembl" id="ENSENLT00000008816.1">
    <property type="protein sequence ID" value="ENSENLP00000008428.1"/>
    <property type="gene ID" value="ENSENLG00000004101.1"/>
</dbReference>
<evidence type="ECO:0000313" key="5">
    <source>
        <dbReference type="Ensembl" id="ENSENLP00000008428.1"/>
    </source>
</evidence>
<dbReference type="InterPro" id="IPR013320">
    <property type="entry name" value="ConA-like_dom_sf"/>
</dbReference>
<sequence length="314" mass="34762">MSLSQPRQTFLNPMIPFAGTILGGLLPGEMVLIQGLVLPNADRFQVDLTCGNSMKPRADVAFHFNPRFQRSPCIVCNTLQKERWGHEEILYKMPFIAGGMFELIILVLKDRFKVAVNGAHVLEYEHRLALERVDTVAISGKIKVDAVGILPPSSISVSPSASLTSVASETNPVTSSTGDLSVPFRGDLGKGLTVGRRITIRAETTQKAQSFGVNLRTSGSSDIALHLNPRLKRQTFVRNSFLSECWGPEETKQVSFPFAAGQYFEMIILCDTQQFRVAVNGVHQLDYKHRVQDLKRINQVEVVGDVTLLDIKIL</sequence>
<evidence type="ECO:0000256" key="2">
    <source>
        <dbReference type="ARBA" id="ARBA00022737"/>
    </source>
</evidence>
<dbReference type="Proteomes" id="UP000472264">
    <property type="component" value="Chromosome 24"/>
</dbReference>
<dbReference type="PROSITE" id="PS51304">
    <property type="entry name" value="GALECTIN"/>
    <property type="match status" value="2"/>
</dbReference>
<feature type="domain" description="Galectin" evidence="4">
    <location>
        <begin position="17"/>
        <end position="150"/>
    </location>
</feature>
<dbReference type="FunFam" id="2.60.120.200:FF:000124">
    <property type="entry name" value="Galectin-4"/>
    <property type="match status" value="1"/>
</dbReference>
<dbReference type="FunCoup" id="A0A665TMI7">
    <property type="interactions" value="514"/>
</dbReference>
<keyword evidence="6" id="KW-1185">Reference proteome</keyword>
<protein>
    <recommendedName>
        <fullName evidence="3">Galectin</fullName>
    </recommendedName>
</protein>
<dbReference type="PANTHER" id="PTHR11346:SF111">
    <property type="entry name" value="GALECTIN-12"/>
    <property type="match status" value="1"/>
</dbReference>
<reference evidence="5" key="1">
    <citation type="submission" date="2021-04" db="EMBL/GenBank/DDBJ databases">
        <authorList>
            <consortium name="Wellcome Sanger Institute Data Sharing"/>
        </authorList>
    </citation>
    <scope>NUCLEOTIDE SEQUENCE [LARGE SCALE GENOMIC DNA]</scope>
</reference>
<keyword evidence="2" id="KW-0677">Repeat</keyword>
<evidence type="ECO:0000313" key="6">
    <source>
        <dbReference type="Proteomes" id="UP000472264"/>
    </source>
</evidence>
<dbReference type="Gene3D" id="2.60.120.200">
    <property type="match status" value="2"/>
</dbReference>
<organism evidence="5 6">
    <name type="scientific">Echeneis naucrates</name>
    <name type="common">Live sharksucker</name>
    <dbReference type="NCBI Taxonomy" id="173247"/>
    <lineage>
        <taxon>Eukaryota</taxon>
        <taxon>Metazoa</taxon>
        <taxon>Chordata</taxon>
        <taxon>Craniata</taxon>
        <taxon>Vertebrata</taxon>
        <taxon>Euteleostomi</taxon>
        <taxon>Actinopterygii</taxon>
        <taxon>Neopterygii</taxon>
        <taxon>Teleostei</taxon>
        <taxon>Neoteleostei</taxon>
        <taxon>Acanthomorphata</taxon>
        <taxon>Carangaria</taxon>
        <taxon>Carangiformes</taxon>
        <taxon>Echeneidae</taxon>
        <taxon>Echeneis</taxon>
    </lineage>
</organism>
<dbReference type="OrthoDB" id="6251307at2759"/>
<dbReference type="SUPFAM" id="SSF49899">
    <property type="entry name" value="Concanavalin A-like lectins/glucanases"/>
    <property type="match status" value="2"/>
</dbReference>
<dbReference type="GO" id="GO:0005737">
    <property type="term" value="C:cytoplasm"/>
    <property type="evidence" value="ECO:0007669"/>
    <property type="project" value="TreeGrafter"/>
</dbReference>
<reference evidence="5" key="2">
    <citation type="submission" date="2025-08" db="UniProtKB">
        <authorList>
            <consortium name="Ensembl"/>
        </authorList>
    </citation>
    <scope>IDENTIFICATION</scope>
</reference>
<dbReference type="OMA" id="LNPRMKK"/>
<accession>A0A665TMI7</accession>
<gene>
    <name evidence="5" type="primary">lgals8a</name>
</gene>
<dbReference type="AlphaFoldDB" id="A0A665TMI7"/>
<evidence type="ECO:0000256" key="3">
    <source>
        <dbReference type="RuleBase" id="RU102079"/>
    </source>
</evidence>
<dbReference type="Pfam" id="PF00337">
    <property type="entry name" value="Gal-bind_lectin"/>
    <property type="match status" value="2"/>
</dbReference>
<proteinExistence type="predicted"/>
<dbReference type="CDD" id="cd00070">
    <property type="entry name" value="GLECT"/>
    <property type="match status" value="2"/>
</dbReference>
<dbReference type="InterPro" id="IPR001079">
    <property type="entry name" value="Galectin_CRD"/>
</dbReference>
<keyword evidence="1 3" id="KW-0430">Lectin</keyword>
<dbReference type="InterPro" id="IPR044156">
    <property type="entry name" value="Galectin-like"/>
</dbReference>
<dbReference type="InParanoid" id="A0A665TMI7"/>
<dbReference type="SMART" id="SM00908">
    <property type="entry name" value="Gal-bind_lectin"/>
    <property type="match status" value="2"/>
</dbReference>
<evidence type="ECO:0000256" key="1">
    <source>
        <dbReference type="ARBA" id="ARBA00022734"/>
    </source>
</evidence>
<dbReference type="FunFam" id="2.60.120.200:FF:000023">
    <property type="entry name" value="Galectin"/>
    <property type="match status" value="1"/>
</dbReference>